<dbReference type="EMBL" id="SMGD01000015">
    <property type="protein sequence ID" value="TCK47253.1"/>
    <property type="molecule type" value="Genomic_DNA"/>
</dbReference>
<dbReference type="SUPFAM" id="SSF141868">
    <property type="entry name" value="EAL domain-like"/>
    <property type="match status" value="1"/>
</dbReference>
<dbReference type="GO" id="GO:0006935">
    <property type="term" value="P:chemotaxis"/>
    <property type="evidence" value="ECO:0007669"/>
    <property type="project" value="UniProtKB-UniRule"/>
</dbReference>
<dbReference type="InterPro" id="IPR035919">
    <property type="entry name" value="EAL_sf"/>
</dbReference>
<dbReference type="Pfam" id="PF00563">
    <property type="entry name" value="EAL"/>
    <property type="match status" value="1"/>
</dbReference>
<dbReference type="PROSITE" id="PS50122">
    <property type="entry name" value="CHEB"/>
    <property type="match status" value="1"/>
</dbReference>
<proteinExistence type="predicted"/>
<dbReference type="Pfam" id="PF01739">
    <property type="entry name" value="CheR"/>
    <property type="match status" value="1"/>
</dbReference>
<dbReference type="CDD" id="cd01949">
    <property type="entry name" value="GGDEF"/>
    <property type="match status" value="1"/>
</dbReference>
<dbReference type="Pfam" id="PF00990">
    <property type="entry name" value="GGDEF"/>
    <property type="match status" value="1"/>
</dbReference>
<dbReference type="GO" id="GO:0008757">
    <property type="term" value="F:S-adenosylmethionine-dependent methyltransferase activity"/>
    <property type="evidence" value="ECO:0007669"/>
    <property type="project" value="InterPro"/>
</dbReference>
<reference evidence="10 11" key="1">
    <citation type="submission" date="2019-03" db="EMBL/GenBank/DDBJ databases">
        <title>Genomic Encyclopedia of Type Strains, Phase IV (KMG-IV): sequencing the most valuable type-strain genomes for metagenomic binning, comparative biology and taxonomic classification.</title>
        <authorList>
            <person name="Goeker M."/>
        </authorList>
    </citation>
    <scope>NUCLEOTIDE SEQUENCE [LARGE SCALE GENOMIC DNA]</scope>
    <source>
        <strain evidence="10 11">DSM 18577</strain>
    </source>
</reference>
<comment type="cofactor">
    <cofactor evidence="1">
        <name>Mg(2+)</name>
        <dbReference type="ChEBI" id="CHEBI:18420"/>
    </cofactor>
</comment>
<dbReference type="PROSITE" id="PS50112">
    <property type="entry name" value="PAS"/>
    <property type="match status" value="1"/>
</dbReference>
<dbReference type="CDD" id="cd16434">
    <property type="entry name" value="CheB-CheR_fusion"/>
    <property type="match status" value="1"/>
</dbReference>
<evidence type="ECO:0000313" key="10">
    <source>
        <dbReference type="EMBL" id="TCK47253.1"/>
    </source>
</evidence>
<feature type="active site" evidence="2">
    <location>
        <position position="16"/>
    </location>
</feature>
<dbReference type="FunFam" id="3.30.70.270:FF:000001">
    <property type="entry name" value="Diguanylate cyclase domain protein"/>
    <property type="match status" value="1"/>
</dbReference>
<dbReference type="NCBIfam" id="TIGR00229">
    <property type="entry name" value="sensory_box"/>
    <property type="match status" value="1"/>
</dbReference>
<dbReference type="InterPro" id="IPR035909">
    <property type="entry name" value="CheB_C"/>
</dbReference>
<dbReference type="InterPro" id="IPR052155">
    <property type="entry name" value="Biofilm_reg_signaling"/>
</dbReference>
<dbReference type="PROSITE" id="PS50123">
    <property type="entry name" value="CHER"/>
    <property type="match status" value="1"/>
</dbReference>
<feature type="domain" description="GGDEF" evidence="9">
    <location>
        <begin position="1234"/>
        <end position="1367"/>
    </location>
</feature>
<dbReference type="InterPro" id="IPR022642">
    <property type="entry name" value="CheR_C"/>
</dbReference>
<evidence type="ECO:0000259" key="6">
    <source>
        <dbReference type="PROSITE" id="PS50122"/>
    </source>
</evidence>
<keyword evidence="11" id="KW-1185">Reference proteome</keyword>
<name>A0A4R1J9G7_9GAMM</name>
<feature type="domain" description="CheB-type methylesterase" evidence="6">
    <location>
        <begin position="4"/>
        <end position="193"/>
    </location>
</feature>
<dbReference type="PROSITE" id="PS50883">
    <property type="entry name" value="EAL"/>
    <property type="match status" value="1"/>
</dbReference>
<dbReference type="CDD" id="cd00130">
    <property type="entry name" value="PAS"/>
    <property type="match status" value="3"/>
</dbReference>
<dbReference type="Pfam" id="PF13596">
    <property type="entry name" value="PAS_10"/>
    <property type="match status" value="1"/>
</dbReference>
<dbReference type="Proteomes" id="UP000295565">
    <property type="component" value="Unassembled WGS sequence"/>
</dbReference>
<dbReference type="SMART" id="SM00138">
    <property type="entry name" value="MeTrc"/>
    <property type="match status" value="1"/>
</dbReference>
<dbReference type="SMART" id="SM00052">
    <property type="entry name" value="EAL"/>
    <property type="match status" value="1"/>
</dbReference>
<evidence type="ECO:0000259" key="4">
    <source>
        <dbReference type="PROSITE" id="PS50112"/>
    </source>
</evidence>
<dbReference type="OrthoDB" id="9176779at2"/>
<dbReference type="Pfam" id="PF08447">
    <property type="entry name" value="PAS_3"/>
    <property type="match status" value="1"/>
</dbReference>
<dbReference type="SUPFAM" id="SSF52738">
    <property type="entry name" value="Methylesterase CheB, C-terminal domain"/>
    <property type="match status" value="1"/>
</dbReference>
<dbReference type="Pfam" id="PF03705">
    <property type="entry name" value="CheR_N"/>
    <property type="match status" value="1"/>
</dbReference>
<dbReference type="GO" id="GO:0000156">
    <property type="term" value="F:phosphorelay response regulator activity"/>
    <property type="evidence" value="ECO:0007669"/>
    <property type="project" value="InterPro"/>
</dbReference>
<dbReference type="PROSITE" id="PS50113">
    <property type="entry name" value="PAC"/>
    <property type="match status" value="2"/>
</dbReference>
<dbReference type="InterPro" id="IPR000673">
    <property type="entry name" value="Sig_transdc_resp-reg_Me-estase"/>
</dbReference>
<feature type="domain" description="PAC" evidence="5">
    <location>
        <begin position="905"/>
        <end position="958"/>
    </location>
</feature>
<evidence type="ECO:0000259" key="7">
    <source>
        <dbReference type="PROSITE" id="PS50123"/>
    </source>
</evidence>
<dbReference type="SUPFAM" id="SSF55073">
    <property type="entry name" value="Nucleotide cyclase"/>
    <property type="match status" value="1"/>
</dbReference>
<dbReference type="Gene3D" id="3.20.20.450">
    <property type="entry name" value="EAL domain"/>
    <property type="match status" value="1"/>
</dbReference>
<dbReference type="InterPro" id="IPR000700">
    <property type="entry name" value="PAS-assoc_C"/>
</dbReference>
<dbReference type="InterPro" id="IPR000160">
    <property type="entry name" value="GGDEF_dom"/>
</dbReference>
<gene>
    <name evidence="10" type="ORF">EV690_2961</name>
</gene>
<dbReference type="Gene3D" id="3.30.450.20">
    <property type="entry name" value="PAS domain"/>
    <property type="match status" value="3"/>
</dbReference>
<dbReference type="SUPFAM" id="SSF53335">
    <property type="entry name" value="S-adenosyl-L-methionine-dependent methyltransferases"/>
    <property type="match status" value="1"/>
</dbReference>
<comment type="caution">
    <text evidence="10">The sequence shown here is derived from an EMBL/GenBank/DDBJ whole genome shotgun (WGS) entry which is preliminary data.</text>
</comment>
<evidence type="ECO:0000256" key="1">
    <source>
        <dbReference type="ARBA" id="ARBA00001946"/>
    </source>
</evidence>
<feature type="domain" description="CheR-type methyltransferase" evidence="7">
    <location>
        <begin position="208"/>
        <end position="480"/>
    </location>
</feature>
<dbReference type="InterPro" id="IPR029063">
    <property type="entry name" value="SAM-dependent_MTases_sf"/>
</dbReference>
<dbReference type="Gene3D" id="3.40.50.180">
    <property type="entry name" value="Methylesterase CheB, C-terminal domain"/>
    <property type="match status" value="1"/>
</dbReference>
<dbReference type="GO" id="GO:0005737">
    <property type="term" value="C:cytoplasm"/>
    <property type="evidence" value="ECO:0007669"/>
    <property type="project" value="InterPro"/>
</dbReference>
<feature type="domain" description="PAS" evidence="4">
    <location>
        <begin position="1076"/>
        <end position="1121"/>
    </location>
</feature>
<feature type="active site" evidence="2">
    <location>
        <position position="43"/>
    </location>
</feature>
<dbReference type="GO" id="GO:0008984">
    <property type="term" value="F:protein-glutamate methylesterase activity"/>
    <property type="evidence" value="ECO:0007669"/>
    <property type="project" value="InterPro"/>
</dbReference>
<sequence>MTNQQSPKNVVGIGASAGGLAALRELICKLSVDLDAAIIIAQHLSPTYKSLLTELLQKETPLVVSEAKMSQSIQNSHIYVCPSDYDIEIKQGQLELIKTTRKISPKPSVDRLFASIAKEYPEHCIGIILSGTGTDGAKGVVSIQNAGGLVICQDPKTAEYDSMPDAAITQANIERVFPAAQIGDQLNELIHSDWQKMTVQKSSADGHSEPLLEQLLQGIWHHSQIDFSGYKTATLIRQSERRMTLLQLDNLGDYVRYIRQHNEEYENLIRAFLICVTEFFRDKDAFKTMEKCLKNIKSQKQPGEKTRIWVPGCATGEEAYSIAMLWDQINDGDIQEYPIQIFATDLDEQSVNFARKGIYSPQATDKLPTQLTERYFDNSDPEKMVIDRTLQEMTIFSKHDLIQDPPFLKLDMISCRNVMIYFKNELQQNIFNNFHYALNEQGVLILGVSEVYSGENDYFTQATNERFFIRNNFTHSRLNRIAHYQTELIPNNSVKKKKEAISALQKHLIEQYAPPSVLVSHHNQIIETYGELNSLLRFPSGQVDYDIFNLIPQEHRAELRALLFKLSKNGTEVVSPIYHHDKKHHQLRINRLYPKDPQSPISISFEPPQTEEAITSDKPQQSIDDYSEQQITILQDELSNTREHLQSVVEQLESSNEELQSLNEELQSSSEELQASNEQLTTSNEELQATNEELSSVNDELDHKSRSLSNALDDLINIQNAASVAIVVVDLEFRIKRVNAVAGRTIGILESDINRDFSTLSLRLPLESITKNIARVISAKRVPNMEIDNGQSQLQVSIQPYRSQNGDILGAVLTFSDISNLKAHEAALKEINQLFEDITQSTAQILWIQEPMFGRMRYVSPACSTVLGLDPVMLLRDSEYIFKIMTSKDARHYRQEHMNSHNTPWSFRFQIIHPIDGAKHWLESRIFPVANKEGEILYLSGITYDITQEIEQKIPDIGLDSLFDILVDQSDDLILGVDQDLTIQLISQTDQELSQYKDQSPESFLTKAQWAYLQHQLRDKKSGRKKFICPNKRHKTPPADHFEEVIITTEPLQTNSKYAALIVLKHKKASLPVSKKNQLVSEVFNSTRDGMLILDDEGLVLTANPSALRILNKREENLIGQKPNLFRNVNNTKVFSDDIIQALESDHHWFGEVHVKTTHNDFVTLEVELTELNKTHADDEGRYTVVFTDITERRSFEETIYRQANFDTLTELPNRALLIDRLNTELKHAEREQTSLTLMFIDLDRFKEVNDSLGHEAGDELLVLVTQRITQLIRKSDTLSRFGGDEFILLMPKYHRDQAPEIIAKSILHELDHAFTIKGKTIFISASIGISVYPQDGLAASELLSNADAAMYQAKSSGRHNFAYFQPQMNQDAALRVSLEAELRQAIKDTSLIVYYQPILAAKTRQIVGMEALVRWQHPKLGILPPNEFIPYAEEIGLILPITRLVLEDVVTQMNFLKQHCEYDIPISVNFSPKLLRDIEIEELFNDIQADLSWLTVEVTESVFIGNTVLVLKNINWLKSKGALIALDDFGTGYSSLSYIRKFPVDIIKIDREFVTEAHAKKRDEALVEGTVKMAHGIGSIVVAEGVEQEEQAVLMEHLGVDRMQGYLFSKPVPMREIDSKFLH</sequence>
<feature type="domain" description="PAC" evidence="5">
    <location>
        <begin position="778"/>
        <end position="830"/>
    </location>
</feature>
<evidence type="ECO:0000259" key="5">
    <source>
        <dbReference type="PROSITE" id="PS50113"/>
    </source>
</evidence>
<dbReference type="Gene3D" id="3.30.70.270">
    <property type="match status" value="1"/>
</dbReference>
<dbReference type="PROSITE" id="PS50887">
    <property type="entry name" value="GGDEF"/>
    <property type="match status" value="1"/>
</dbReference>
<dbReference type="InterPro" id="IPR022641">
    <property type="entry name" value="CheR_N"/>
</dbReference>
<keyword evidence="2" id="KW-0145">Chemotaxis</keyword>
<dbReference type="Gene3D" id="3.40.50.150">
    <property type="entry name" value="Vaccinia Virus protein VP39"/>
    <property type="match status" value="1"/>
</dbReference>
<dbReference type="CDD" id="cd01948">
    <property type="entry name" value="EAL"/>
    <property type="match status" value="1"/>
</dbReference>
<dbReference type="InterPro" id="IPR043128">
    <property type="entry name" value="Rev_trsase/Diguanyl_cyclase"/>
</dbReference>
<dbReference type="Pfam" id="PF01339">
    <property type="entry name" value="CheB_methylest"/>
    <property type="match status" value="1"/>
</dbReference>
<dbReference type="InterPro" id="IPR000780">
    <property type="entry name" value="CheR_MeTrfase"/>
</dbReference>
<dbReference type="SMART" id="SM00267">
    <property type="entry name" value="GGDEF"/>
    <property type="match status" value="1"/>
</dbReference>
<dbReference type="NCBIfam" id="TIGR00254">
    <property type="entry name" value="GGDEF"/>
    <property type="match status" value="1"/>
</dbReference>
<dbReference type="InterPro" id="IPR000014">
    <property type="entry name" value="PAS"/>
</dbReference>
<evidence type="ECO:0000256" key="3">
    <source>
        <dbReference type="SAM" id="MobiDB-lite"/>
    </source>
</evidence>
<dbReference type="RefSeq" id="WP_131913706.1">
    <property type="nucleotide sequence ID" value="NZ_OU594967.1"/>
</dbReference>
<dbReference type="Pfam" id="PF00989">
    <property type="entry name" value="PAS"/>
    <property type="match status" value="1"/>
</dbReference>
<evidence type="ECO:0000259" key="9">
    <source>
        <dbReference type="PROSITE" id="PS50887"/>
    </source>
</evidence>
<accession>A0A4R1J9G7</accession>
<feature type="compositionally biased region" description="Low complexity" evidence="3">
    <location>
        <begin position="663"/>
        <end position="680"/>
    </location>
</feature>
<dbReference type="InterPro" id="IPR001633">
    <property type="entry name" value="EAL_dom"/>
</dbReference>
<dbReference type="PANTHER" id="PTHR44757">
    <property type="entry name" value="DIGUANYLATE CYCLASE DGCP"/>
    <property type="match status" value="1"/>
</dbReference>
<dbReference type="SUPFAM" id="SSF47757">
    <property type="entry name" value="Chemotaxis receptor methyltransferase CheR, N-terminal domain"/>
    <property type="match status" value="1"/>
</dbReference>
<protein>
    <submittedName>
        <fullName evidence="10">PAS domain S-box-containing protein/diguanylate cyclase (GGDEF)-like protein</fullName>
    </submittedName>
</protein>
<dbReference type="SMART" id="SM00091">
    <property type="entry name" value="PAS"/>
    <property type="match status" value="4"/>
</dbReference>
<dbReference type="SUPFAM" id="SSF55785">
    <property type="entry name" value="PYP-like sensor domain (PAS domain)"/>
    <property type="match status" value="3"/>
</dbReference>
<dbReference type="InterPro" id="IPR013767">
    <property type="entry name" value="PAS_fold"/>
</dbReference>
<evidence type="ECO:0000259" key="8">
    <source>
        <dbReference type="PROSITE" id="PS50883"/>
    </source>
</evidence>
<evidence type="ECO:0000256" key="2">
    <source>
        <dbReference type="PROSITE-ProRule" id="PRU00050"/>
    </source>
</evidence>
<keyword evidence="2" id="KW-0378">Hydrolase</keyword>
<dbReference type="InterPro" id="IPR029787">
    <property type="entry name" value="Nucleotide_cyclase"/>
</dbReference>
<organism evidence="10 11">
    <name type="scientific">Celerinatantimonas diazotrophica</name>
    <dbReference type="NCBI Taxonomy" id="412034"/>
    <lineage>
        <taxon>Bacteria</taxon>
        <taxon>Pseudomonadati</taxon>
        <taxon>Pseudomonadota</taxon>
        <taxon>Gammaproteobacteria</taxon>
        <taxon>Celerinatantimonadaceae</taxon>
        <taxon>Celerinatantimonas</taxon>
    </lineage>
</organism>
<evidence type="ECO:0000313" key="11">
    <source>
        <dbReference type="Proteomes" id="UP000295565"/>
    </source>
</evidence>
<dbReference type="PANTHER" id="PTHR44757:SF2">
    <property type="entry name" value="BIOFILM ARCHITECTURE MAINTENANCE PROTEIN MBAA"/>
    <property type="match status" value="1"/>
</dbReference>
<dbReference type="InterPro" id="IPR013655">
    <property type="entry name" value="PAS_fold_3"/>
</dbReference>
<dbReference type="GO" id="GO:0006355">
    <property type="term" value="P:regulation of DNA-templated transcription"/>
    <property type="evidence" value="ECO:0007669"/>
    <property type="project" value="InterPro"/>
</dbReference>
<feature type="domain" description="EAL" evidence="8">
    <location>
        <begin position="1376"/>
        <end position="1624"/>
    </location>
</feature>
<dbReference type="PRINTS" id="PR00996">
    <property type="entry name" value="CHERMTFRASE"/>
</dbReference>
<feature type="active site" evidence="2">
    <location>
        <position position="135"/>
    </location>
</feature>
<feature type="region of interest" description="Disordered" evidence="3">
    <location>
        <begin position="663"/>
        <end position="684"/>
    </location>
</feature>
<dbReference type="InterPro" id="IPR035965">
    <property type="entry name" value="PAS-like_dom_sf"/>
</dbReference>